<name>A0A482TCR1_9EURY</name>
<reference evidence="3 6" key="2">
    <citation type="submission" date="2020-02" db="EMBL/GenBank/DDBJ databases">
        <title>Whole genome sequence of Halogeometricum borinquense strain wsp4.</title>
        <authorList>
            <person name="Verma D.K."/>
            <person name="Gopal K."/>
            <person name="Prasad E.S."/>
        </authorList>
    </citation>
    <scope>NUCLEOTIDE SEQUENCE [LARGE SCALE GENOMIC DNA]</scope>
    <source>
        <strain evidence="6">wsp4</strain>
        <strain evidence="3">Wsp4</strain>
    </source>
</reference>
<dbReference type="SUPFAM" id="SSF46785">
    <property type="entry name" value="Winged helix' DNA-binding domain"/>
    <property type="match status" value="1"/>
</dbReference>
<dbReference type="SMART" id="SM00419">
    <property type="entry name" value="HTH_CRP"/>
    <property type="match status" value="1"/>
</dbReference>
<protein>
    <submittedName>
        <fullName evidence="4">Winged helix-turn-helix transcriptional regulator</fullName>
    </submittedName>
</protein>
<proteinExistence type="predicted"/>
<dbReference type="Gene3D" id="1.10.10.10">
    <property type="entry name" value="Winged helix-like DNA-binding domain superfamily/Winged helix DNA-binding domain"/>
    <property type="match status" value="1"/>
</dbReference>
<dbReference type="CDD" id="cd00092">
    <property type="entry name" value="HTH_CRP"/>
    <property type="match status" value="1"/>
</dbReference>
<dbReference type="InterPro" id="IPR000835">
    <property type="entry name" value="HTH_MarR-typ"/>
</dbReference>
<sequence>MSGALEDKRTATRLRILVEIANRQPAVSQGEVAEAVGVTSQAVSEYTRQLVEDGYVEKEGRSRYHVTKEGVDWLFQEAKDLRRFADHVTDDVLENVQEDAAIATEELSSGETVTLTVRDGLLHATPGESGPATGVATTDAEKGEDVSITGFEGIIEIDPGSVTVVQVPPTRSGGSRAVDLETLAEMCDDADVVAATGIEAIVSLRKADVEMETSWAAGDVAEAAAARGLSAIVVVTTDLVGRVTDVLRDGDVLYEVTEAARIAE</sequence>
<organism evidence="4 5">
    <name type="scientific">Halogeometricum borinquense</name>
    <dbReference type="NCBI Taxonomy" id="60847"/>
    <lineage>
        <taxon>Archaea</taxon>
        <taxon>Methanobacteriati</taxon>
        <taxon>Methanobacteriota</taxon>
        <taxon>Stenosarchaea group</taxon>
        <taxon>Halobacteria</taxon>
        <taxon>Halobacteriales</taxon>
        <taxon>Haloferacaceae</taxon>
        <taxon>Halogeometricum</taxon>
    </lineage>
</organism>
<gene>
    <name evidence="4" type="ORF">ELS19_03450</name>
    <name evidence="3" type="ORF">G3I44_03495</name>
</gene>
<feature type="domain" description="HTH crp-type" evidence="2">
    <location>
        <begin position="19"/>
        <end position="68"/>
    </location>
</feature>
<dbReference type="GO" id="GO:0003677">
    <property type="term" value="F:DNA binding"/>
    <property type="evidence" value="ECO:0007669"/>
    <property type="project" value="InterPro"/>
</dbReference>
<evidence type="ECO:0000259" key="2">
    <source>
        <dbReference type="SMART" id="SM00419"/>
    </source>
</evidence>
<dbReference type="GO" id="GO:0003700">
    <property type="term" value="F:DNA-binding transcription factor activity"/>
    <property type="evidence" value="ECO:0007669"/>
    <property type="project" value="InterPro"/>
</dbReference>
<feature type="region of interest" description="Disordered" evidence="1">
    <location>
        <begin position="123"/>
        <end position="142"/>
    </location>
</feature>
<dbReference type="PANTHER" id="PTHR43704">
    <property type="entry name" value="BSR5907 PROTEIN"/>
    <property type="match status" value="1"/>
</dbReference>
<dbReference type="RefSeq" id="WP_006056583.1">
    <property type="nucleotide sequence ID" value="NZ_CP048739.1"/>
</dbReference>
<dbReference type="PANTHER" id="PTHR43704:SF2">
    <property type="entry name" value="HTH CRP-TYPE DOMAIN-CONTAINING PROTEIN"/>
    <property type="match status" value="1"/>
</dbReference>
<evidence type="ECO:0000313" key="6">
    <source>
        <dbReference type="Proteomes" id="UP000465846"/>
    </source>
</evidence>
<dbReference type="InterPro" id="IPR012015">
    <property type="entry name" value="UCP_HTH_arc"/>
</dbReference>
<dbReference type="GeneID" id="9994221"/>
<dbReference type="AlphaFoldDB" id="A0A482TCR1"/>
<dbReference type="OMA" id="PHIKQKE"/>
<dbReference type="Proteomes" id="UP000465846">
    <property type="component" value="Chromosome"/>
</dbReference>
<dbReference type="InterPro" id="IPR057161">
    <property type="entry name" value="DUF7839"/>
</dbReference>
<dbReference type="Pfam" id="PF12802">
    <property type="entry name" value="MarR_2"/>
    <property type="match status" value="1"/>
</dbReference>
<dbReference type="PIRSF" id="PIRSF004955">
    <property type="entry name" value="HTH_arch"/>
    <property type="match status" value="1"/>
</dbReference>
<dbReference type="InterPro" id="IPR036390">
    <property type="entry name" value="WH_DNA-bd_sf"/>
</dbReference>
<dbReference type="Pfam" id="PF25211">
    <property type="entry name" value="DUF7839"/>
    <property type="match status" value="1"/>
</dbReference>
<evidence type="ECO:0000313" key="4">
    <source>
        <dbReference type="EMBL" id="RYJ13118.1"/>
    </source>
</evidence>
<reference evidence="4 5" key="1">
    <citation type="submission" date="2018-12" db="EMBL/GenBank/DDBJ databases">
        <title>Genome analysis provides insights into bioremediation potentialities of Halogeometricum borinquense strain N11.</title>
        <authorList>
            <person name="Najjari A."/>
            <person name="Youssef N."/>
            <person name="Fhoula I."/>
            <person name="Ben Dhia O."/>
            <person name="Mahjoubi M."/>
            <person name="Ouzari H.I."/>
            <person name="Cherif A."/>
        </authorList>
    </citation>
    <scope>NUCLEOTIDE SEQUENCE [LARGE SCALE GENOMIC DNA]</scope>
    <source>
        <strain evidence="4 5">N11</strain>
    </source>
</reference>
<dbReference type="InterPro" id="IPR036388">
    <property type="entry name" value="WH-like_DNA-bd_sf"/>
</dbReference>
<evidence type="ECO:0000313" key="3">
    <source>
        <dbReference type="EMBL" id="QIB73429.1"/>
    </source>
</evidence>
<dbReference type="EMBL" id="CP048739">
    <property type="protein sequence ID" value="QIB73429.1"/>
    <property type="molecule type" value="Genomic_DNA"/>
</dbReference>
<dbReference type="InterPro" id="IPR012318">
    <property type="entry name" value="HTH_CRP"/>
</dbReference>
<evidence type="ECO:0000256" key="1">
    <source>
        <dbReference type="SAM" id="MobiDB-lite"/>
    </source>
</evidence>
<dbReference type="Proteomes" id="UP000294028">
    <property type="component" value="Unassembled WGS sequence"/>
</dbReference>
<accession>A0A482TCR1</accession>
<evidence type="ECO:0000313" key="5">
    <source>
        <dbReference type="Proteomes" id="UP000294028"/>
    </source>
</evidence>
<dbReference type="EMBL" id="RZHH01000002">
    <property type="protein sequence ID" value="RYJ13118.1"/>
    <property type="molecule type" value="Genomic_DNA"/>
</dbReference>